<dbReference type="HAMAP" id="MF_00796">
    <property type="entry name" value="NTPase_1"/>
    <property type="match status" value="1"/>
</dbReference>
<dbReference type="InterPro" id="IPR003593">
    <property type="entry name" value="AAA+_ATPase"/>
</dbReference>
<dbReference type="PANTHER" id="PTHR43146">
    <property type="entry name" value="CANCER-RELATED NUCLEOSIDE-TRIPHOSPHATASE"/>
    <property type="match status" value="1"/>
</dbReference>
<keyword evidence="3 5" id="KW-0067">ATP-binding</keyword>
<dbReference type="Proteomes" id="UP000319783">
    <property type="component" value="Unassembled WGS sequence"/>
</dbReference>
<dbReference type="InterPro" id="IPR027417">
    <property type="entry name" value="P-loop_NTPase"/>
</dbReference>
<accession>A0A533Q850</accession>
<evidence type="ECO:0000256" key="2">
    <source>
        <dbReference type="ARBA" id="ARBA00022801"/>
    </source>
</evidence>
<evidence type="ECO:0000256" key="3">
    <source>
        <dbReference type="ARBA" id="ARBA00022840"/>
    </source>
</evidence>
<evidence type="ECO:0000313" key="6">
    <source>
        <dbReference type="Proteomes" id="UP000319783"/>
    </source>
</evidence>
<comment type="caution">
    <text evidence="5">The sequence shown here is derived from an EMBL/GenBank/DDBJ whole genome shotgun (WGS) entry which is preliminary data.</text>
</comment>
<dbReference type="InterPro" id="IPR004948">
    <property type="entry name" value="Nuc-triphosphatase_THEP1"/>
</dbReference>
<keyword evidence="1" id="KW-0547">Nucleotide-binding</keyword>
<protein>
    <submittedName>
        <fullName evidence="5">Hypothetical ATP-binding protein, containing DUF265 domain</fullName>
    </submittedName>
</protein>
<sequence length="178" mass="20182">MIMKKHILLTGKPGMGKTTVMKKIIPLLGTDAGGFFTEEIRVMGKRMGFRVVTLEGDDGILAHVDYHSDYRVGKYYVDLDSFESLAIPTLENAMKNKSIIVIDEIGKMELFSMKFRELVRSILDSEKPLISVIMEDGNAFTEGIKKRKDVTVVTVNYKNRDHLPEKILEMVKAIKNIE</sequence>
<feature type="domain" description="AAA+ ATPase" evidence="4">
    <location>
        <begin position="3"/>
        <end position="178"/>
    </location>
</feature>
<proteinExistence type="inferred from homology"/>
<keyword evidence="2" id="KW-0378">Hydrolase</keyword>
<evidence type="ECO:0000259" key="4">
    <source>
        <dbReference type="SMART" id="SM00382"/>
    </source>
</evidence>
<dbReference type="GO" id="GO:0005524">
    <property type="term" value="F:ATP binding"/>
    <property type="evidence" value="ECO:0007669"/>
    <property type="project" value="UniProtKB-KW"/>
</dbReference>
<dbReference type="AlphaFoldDB" id="A0A533Q850"/>
<dbReference type="NCBIfam" id="NF010248">
    <property type="entry name" value="PRK13695.1"/>
    <property type="match status" value="1"/>
</dbReference>
<dbReference type="CDD" id="cd19482">
    <property type="entry name" value="RecA-like_Thep1"/>
    <property type="match status" value="1"/>
</dbReference>
<reference evidence="5 6" key="1">
    <citation type="submission" date="2019-04" db="EMBL/GenBank/DDBJ databases">
        <title>Genome of a novel bacterium Candidatus Jettenia ecosi reconstructed from metagenome of an anammox bioreactor.</title>
        <authorList>
            <person name="Mardanov A.V."/>
            <person name="Beletsky A.V."/>
            <person name="Ravin N.V."/>
            <person name="Botchkova E.A."/>
            <person name="Litti Y.V."/>
            <person name="Nozhevnikova A.N."/>
        </authorList>
    </citation>
    <scope>NUCLEOTIDE SEQUENCE [LARGE SCALE GENOMIC DNA]</scope>
    <source>
        <strain evidence="5">J2</strain>
    </source>
</reference>
<name>A0A533Q850_9BACT</name>
<organism evidence="5 6">
    <name type="scientific">Candidatus Jettenia ecosi</name>
    <dbReference type="NCBI Taxonomy" id="2494326"/>
    <lineage>
        <taxon>Bacteria</taxon>
        <taxon>Pseudomonadati</taxon>
        <taxon>Planctomycetota</taxon>
        <taxon>Candidatus Brocadiia</taxon>
        <taxon>Candidatus Brocadiales</taxon>
        <taxon>Candidatus Brocadiaceae</taxon>
        <taxon>Candidatus Jettenia</taxon>
    </lineage>
</organism>
<dbReference type="Gene3D" id="3.40.50.300">
    <property type="entry name" value="P-loop containing nucleotide triphosphate hydrolases"/>
    <property type="match status" value="1"/>
</dbReference>
<dbReference type="GO" id="GO:0017111">
    <property type="term" value="F:ribonucleoside triphosphate phosphatase activity"/>
    <property type="evidence" value="ECO:0007669"/>
    <property type="project" value="InterPro"/>
</dbReference>
<dbReference type="SUPFAM" id="SSF52540">
    <property type="entry name" value="P-loop containing nucleoside triphosphate hydrolases"/>
    <property type="match status" value="1"/>
</dbReference>
<gene>
    <name evidence="5" type="ORF">JETT_2917</name>
</gene>
<dbReference type="PANTHER" id="PTHR43146:SF1">
    <property type="entry name" value="CANCER-RELATED NUCLEOSIDE-TRIPHOSPHATASE"/>
    <property type="match status" value="1"/>
</dbReference>
<evidence type="ECO:0000313" key="5">
    <source>
        <dbReference type="EMBL" id="TLD40818.1"/>
    </source>
</evidence>
<dbReference type="Pfam" id="PF03266">
    <property type="entry name" value="NTPase_1"/>
    <property type="match status" value="1"/>
</dbReference>
<dbReference type="SMART" id="SM00382">
    <property type="entry name" value="AAA"/>
    <property type="match status" value="1"/>
</dbReference>
<dbReference type="EMBL" id="SULG01000078">
    <property type="protein sequence ID" value="TLD40818.1"/>
    <property type="molecule type" value="Genomic_DNA"/>
</dbReference>
<evidence type="ECO:0000256" key="1">
    <source>
        <dbReference type="ARBA" id="ARBA00022741"/>
    </source>
</evidence>